<dbReference type="AlphaFoldDB" id="A0A1J6WPL7"/>
<keyword evidence="4 6" id="KW-0548">Nucleotidyltransferase</keyword>
<organism evidence="9 10">
    <name type="scientific">Rossellomorea aquimaris</name>
    <dbReference type="NCBI Taxonomy" id="189382"/>
    <lineage>
        <taxon>Bacteria</taxon>
        <taxon>Bacillati</taxon>
        <taxon>Bacillota</taxon>
        <taxon>Bacilli</taxon>
        <taxon>Bacillales</taxon>
        <taxon>Bacillaceae</taxon>
        <taxon>Rossellomorea</taxon>
    </lineage>
</organism>
<feature type="region of interest" description="Disordered" evidence="7">
    <location>
        <begin position="117"/>
        <end position="192"/>
    </location>
</feature>
<evidence type="ECO:0000256" key="6">
    <source>
        <dbReference type="HAMAP-Rule" id="MF_00357"/>
    </source>
</evidence>
<dbReference type="InterPro" id="IPR038087">
    <property type="entry name" value="RNAP_delta_N_dom_sf"/>
</dbReference>
<dbReference type="PROSITE" id="PS51913">
    <property type="entry name" value="HTH_HARE"/>
    <property type="match status" value="1"/>
</dbReference>
<dbReference type="Proteomes" id="UP000182062">
    <property type="component" value="Unassembled WGS sequence"/>
</dbReference>
<dbReference type="GO" id="GO:0006351">
    <property type="term" value="P:DNA-templated transcription"/>
    <property type="evidence" value="ECO:0007669"/>
    <property type="project" value="InterPro"/>
</dbReference>
<keyword evidence="10" id="KW-1185">Reference proteome</keyword>
<comment type="caution">
    <text evidence="9">The sequence shown here is derived from an EMBL/GenBank/DDBJ whole genome shotgun (WGS) entry which is preliminary data.</text>
</comment>
<evidence type="ECO:0000313" key="10">
    <source>
        <dbReference type="Proteomes" id="UP000182062"/>
    </source>
</evidence>
<dbReference type="GO" id="GO:0006355">
    <property type="term" value="P:regulation of DNA-templated transcription"/>
    <property type="evidence" value="ECO:0007669"/>
    <property type="project" value="UniProtKB-UniRule"/>
</dbReference>
<accession>A0A1J6WPL7</accession>
<evidence type="ECO:0000313" key="9">
    <source>
        <dbReference type="EMBL" id="OIU67777.1"/>
    </source>
</evidence>
<name>A0A1J6WPL7_9BACI</name>
<keyword evidence="5 6" id="KW-0804">Transcription</keyword>
<sequence length="192" mass="22704">MSLKQLSKEELRQTSFIELAHEIMTDKKQAVTFQEVLNEIKSLLEISDSEVKSRMVQFYTDLNIDGRFIALGENRWGLREWYPVDQIEEETVPTMKSTKKKKAKKKVDEDLDLDDFDDLEDEDLDDDLDYDDLDDTEDEDLTDDDDEDIEEDIDEDLDVDDDEEELEIDELDDLDDDEEEEEADEDEEEENR</sequence>
<comment type="function">
    <text evidence="6">Participates in both the initiation and recycling phases of transcription. In the presence of the delta subunit, RNAP displays an increased specificity of transcription, a decreased affinity for nucleic acids, and an increased efficiency of RNA synthesis because of enhanced recycling.</text>
</comment>
<evidence type="ECO:0000259" key="8">
    <source>
        <dbReference type="PROSITE" id="PS51913"/>
    </source>
</evidence>
<evidence type="ECO:0000256" key="2">
    <source>
        <dbReference type="ARBA" id="ARBA00022478"/>
    </source>
</evidence>
<dbReference type="HAMAP" id="MF_00357">
    <property type="entry name" value="RNApol_bact_RpoE"/>
    <property type="match status" value="1"/>
</dbReference>
<protein>
    <recommendedName>
        <fullName evidence="6">Probable DNA-directed RNA polymerase subunit delta</fullName>
    </recommendedName>
    <alternativeName>
        <fullName evidence="6">RNAP delta factor</fullName>
    </alternativeName>
</protein>
<dbReference type="OrthoDB" id="401223at2"/>
<gene>
    <name evidence="6" type="primary">rpoE</name>
    <name evidence="9" type="ORF">BHE18_13205</name>
</gene>
<evidence type="ECO:0000256" key="1">
    <source>
        <dbReference type="ARBA" id="ARBA00009828"/>
    </source>
</evidence>
<dbReference type="GO" id="GO:0003899">
    <property type="term" value="F:DNA-directed RNA polymerase activity"/>
    <property type="evidence" value="ECO:0007669"/>
    <property type="project" value="UniProtKB-UniRule"/>
</dbReference>
<evidence type="ECO:0000256" key="4">
    <source>
        <dbReference type="ARBA" id="ARBA00022695"/>
    </source>
</evidence>
<evidence type="ECO:0000256" key="3">
    <source>
        <dbReference type="ARBA" id="ARBA00022679"/>
    </source>
</evidence>
<dbReference type="Pfam" id="PF05066">
    <property type="entry name" value="HARE-HTH"/>
    <property type="match status" value="1"/>
</dbReference>
<feature type="domain" description="HTH HARE-type" evidence="8">
    <location>
        <begin position="14"/>
        <end position="81"/>
    </location>
</feature>
<proteinExistence type="inferred from homology"/>
<evidence type="ECO:0000256" key="7">
    <source>
        <dbReference type="SAM" id="MobiDB-lite"/>
    </source>
</evidence>
<reference evidence="9 10" key="1">
    <citation type="submission" date="2016-09" db="EMBL/GenBank/DDBJ databases">
        <title>Bacillus aquimaris SAMM genome sequence reveals colonization and biosurfactant production capacities.</title>
        <authorList>
            <person name="Waghmode S.R."/>
            <person name="Suryavanshi M.V."/>
        </authorList>
    </citation>
    <scope>NUCLEOTIDE SEQUENCE [LARGE SCALE GENOMIC DNA]</scope>
    <source>
        <strain evidence="9 10">SAMM</strain>
    </source>
</reference>
<keyword evidence="2 6" id="KW-0240">DNA-directed RNA polymerase</keyword>
<dbReference type="Gene3D" id="1.10.10.1250">
    <property type="entry name" value="RNA polymerase, subunit delta, N-terminal domain"/>
    <property type="match status" value="1"/>
</dbReference>
<evidence type="ECO:0000256" key="5">
    <source>
        <dbReference type="ARBA" id="ARBA00023163"/>
    </source>
</evidence>
<dbReference type="RefSeq" id="WP_071620416.1">
    <property type="nucleotide sequence ID" value="NZ_MINN01000139.1"/>
</dbReference>
<dbReference type="InterPro" id="IPR029757">
    <property type="entry name" value="RpoE"/>
</dbReference>
<dbReference type="EMBL" id="MINN01000139">
    <property type="protein sequence ID" value="OIU67777.1"/>
    <property type="molecule type" value="Genomic_DNA"/>
</dbReference>
<comment type="subunit">
    <text evidence="6">RNAP is composed of a core of 2 alpha, a beta and a beta' subunits. The core is associated with a delta subunit and one of several sigma factors.</text>
</comment>
<dbReference type="GO" id="GO:0000428">
    <property type="term" value="C:DNA-directed RNA polymerase complex"/>
    <property type="evidence" value="ECO:0007669"/>
    <property type="project" value="UniProtKB-KW"/>
</dbReference>
<dbReference type="InterPro" id="IPR007759">
    <property type="entry name" value="Asxl_HARE-HTH"/>
</dbReference>
<dbReference type="NCBIfam" id="TIGR04567">
    <property type="entry name" value="RNAP_delt_lowGC"/>
    <property type="match status" value="1"/>
</dbReference>
<keyword evidence="3 6" id="KW-0808">Transferase</keyword>
<comment type="similarity">
    <text evidence="1 6">Belongs to the RpoE family.</text>
</comment>